<dbReference type="EMBL" id="OFSN01000027">
    <property type="protein sequence ID" value="SOY76288.1"/>
    <property type="molecule type" value="Genomic_DNA"/>
</dbReference>
<comment type="caution">
    <text evidence="1">The sequence shown here is derived from an EMBL/GenBank/DDBJ whole genome shotgun (WGS) entry which is preliminary data.</text>
</comment>
<protein>
    <submittedName>
        <fullName evidence="1">Uncharacterized protein</fullName>
    </submittedName>
</protein>
<dbReference type="Proteomes" id="UP000257016">
    <property type="component" value="Unassembled WGS sequence"/>
</dbReference>
<organism evidence="1 2">
    <name type="scientific">Cupriavidus taiwanensis</name>
    <dbReference type="NCBI Taxonomy" id="164546"/>
    <lineage>
        <taxon>Bacteria</taxon>
        <taxon>Pseudomonadati</taxon>
        <taxon>Pseudomonadota</taxon>
        <taxon>Betaproteobacteria</taxon>
        <taxon>Burkholderiales</taxon>
        <taxon>Burkholderiaceae</taxon>
        <taxon>Cupriavidus</taxon>
    </lineage>
</organism>
<accession>A0A976AC63</accession>
<evidence type="ECO:0000313" key="1">
    <source>
        <dbReference type="EMBL" id="SOY76288.1"/>
    </source>
</evidence>
<name>A0A976AC63_9BURK</name>
<gene>
    <name evidence="1" type="ORF">CBM2586_B90223</name>
</gene>
<proteinExistence type="predicted"/>
<evidence type="ECO:0000313" key="2">
    <source>
        <dbReference type="Proteomes" id="UP000257016"/>
    </source>
</evidence>
<sequence>MQSSVDQNIEFYPFHLFEVSEQCISQPQLKRVFIHY</sequence>
<reference evidence="1 2" key="1">
    <citation type="submission" date="2018-01" db="EMBL/GenBank/DDBJ databases">
        <authorList>
            <person name="Clerissi C."/>
        </authorList>
    </citation>
    <scope>NUCLEOTIDE SEQUENCE [LARGE SCALE GENOMIC DNA]</scope>
    <source>
        <strain evidence="1">Cupriavidus taiwanensis LMG 19430</strain>
    </source>
</reference>
<dbReference type="AlphaFoldDB" id="A0A976AC63"/>